<dbReference type="CDD" id="cd00082">
    <property type="entry name" value="HisKA"/>
    <property type="match status" value="1"/>
</dbReference>
<comment type="catalytic activity">
    <reaction evidence="1">
        <text>ATP + protein L-histidine = ADP + protein N-phospho-L-histidine.</text>
        <dbReference type="EC" id="2.7.13.3"/>
    </reaction>
</comment>
<evidence type="ECO:0000313" key="6">
    <source>
        <dbReference type="Proteomes" id="UP000515472"/>
    </source>
</evidence>
<dbReference type="PRINTS" id="PR00344">
    <property type="entry name" value="BCTRLSENSOR"/>
</dbReference>
<reference evidence="5 6" key="1">
    <citation type="submission" date="2020-06" db="EMBL/GenBank/DDBJ databases">
        <title>Interaction of electrochemicaly active bacteria, Geobacter bremensis R4 on different carbon anode.</title>
        <authorList>
            <person name="Meng L."/>
            <person name="Yoshida N."/>
        </authorList>
    </citation>
    <scope>NUCLEOTIDE SEQUENCE [LARGE SCALE GENOMIC DNA]</scope>
    <source>
        <strain evidence="5 6">R4</strain>
    </source>
</reference>
<dbReference type="Pfam" id="PF00512">
    <property type="entry name" value="HisKA"/>
    <property type="match status" value="1"/>
</dbReference>
<keyword evidence="5" id="KW-0808">Transferase</keyword>
<dbReference type="PANTHER" id="PTHR43065">
    <property type="entry name" value="SENSOR HISTIDINE KINASE"/>
    <property type="match status" value="1"/>
</dbReference>
<evidence type="ECO:0000256" key="1">
    <source>
        <dbReference type="ARBA" id="ARBA00000085"/>
    </source>
</evidence>
<keyword evidence="5" id="KW-0418">Kinase</keyword>
<accession>A0A7R7FS75</accession>
<dbReference type="SUPFAM" id="SSF55781">
    <property type="entry name" value="GAF domain-like"/>
    <property type="match status" value="1"/>
</dbReference>
<protein>
    <recommendedName>
        <fullName evidence="2">histidine kinase</fullName>
        <ecNumber evidence="2">2.7.13.3</ecNumber>
    </recommendedName>
</protein>
<dbReference type="InterPro" id="IPR029016">
    <property type="entry name" value="GAF-like_dom_sf"/>
</dbReference>
<dbReference type="InterPro" id="IPR003018">
    <property type="entry name" value="GAF"/>
</dbReference>
<dbReference type="SMART" id="SM00065">
    <property type="entry name" value="GAF"/>
    <property type="match status" value="1"/>
</dbReference>
<dbReference type="InterPro" id="IPR004358">
    <property type="entry name" value="Sig_transdc_His_kin-like_C"/>
</dbReference>
<gene>
    <name evidence="5" type="ORF">GEOBRER4_n1879</name>
</gene>
<evidence type="ECO:0000313" key="5">
    <source>
        <dbReference type="EMBL" id="BCO11358.1"/>
    </source>
</evidence>
<dbReference type="Gene3D" id="3.30.450.20">
    <property type="entry name" value="PAS domain"/>
    <property type="match status" value="1"/>
</dbReference>
<dbReference type="Gene3D" id="3.30.565.10">
    <property type="entry name" value="Histidine kinase-like ATPase, C-terminal domain"/>
    <property type="match status" value="1"/>
</dbReference>
<dbReference type="PANTHER" id="PTHR43065:SF42">
    <property type="entry name" value="TWO-COMPONENT SENSOR PPRA"/>
    <property type="match status" value="1"/>
</dbReference>
<dbReference type="Gene3D" id="1.10.287.130">
    <property type="match status" value="1"/>
</dbReference>
<dbReference type="InterPro" id="IPR003661">
    <property type="entry name" value="HisK_dim/P_dom"/>
</dbReference>
<proteinExistence type="predicted"/>
<dbReference type="Pfam" id="PF13492">
    <property type="entry name" value="GAF_3"/>
    <property type="match status" value="1"/>
</dbReference>
<dbReference type="Proteomes" id="UP000515472">
    <property type="component" value="Chromosome"/>
</dbReference>
<dbReference type="InterPro" id="IPR005467">
    <property type="entry name" value="His_kinase_dom"/>
</dbReference>
<dbReference type="PROSITE" id="PS50109">
    <property type="entry name" value="HIS_KIN"/>
    <property type="match status" value="1"/>
</dbReference>
<dbReference type="GO" id="GO:0000155">
    <property type="term" value="F:phosphorelay sensor kinase activity"/>
    <property type="evidence" value="ECO:0007669"/>
    <property type="project" value="InterPro"/>
</dbReference>
<organism evidence="5 6">
    <name type="scientific">Citrifermentans bremense</name>
    <dbReference type="NCBI Taxonomy" id="60035"/>
    <lineage>
        <taxon>Bacteria</taxon>
        <taxon>Pseudomonadati</taxon>
        <taxon>Thermodesulfobacteriota</taxon>
        <taxon>Desulfuromonadia</taxon>
        <taxon>Geobacterales</taxon>
        <taxon>Geobacteraceae</taxon>
        <taxon>Citrifermentans</taxon>
    </lineage>
</organism>
<name>A0A7R7FS75_9BACT</name>
<dbReference type="AlphaFoldDB" id="A0A7R7FS75"/>
<evidence type="ECO:0000259" key="4">
    <source>
        <dbReference type="PROSITE" id="PS50109"/>
    </source>
</evidence>
<dbReference type="InterPro" id="IPR036097">
    <property type="entry name" value="HisK_dim/P_sf"/>
</dbReference>
<dbReference type="InterPro" id="IPR003594">
    <property type="entry name" value="HATPase_dom"/>
</dbReference>
<dbReference type="EMBL" id="AP023213">
    <property type="protein sequence ID" value="BCO11358.1"/>
    <property type="molecule type" value="Genomic_DNA"/>
</dbReference>
<dbReference type="InterPro" id="IPR036890">
    <property type="entry name" value="HATPase_C_sf"/>
</dbReference>
<feature type="domain" description="Histidine kinase" evidence="4">
    <location>
        <begin position="343"/>
        <end position="562"/>
    </location>
</feature>
<dbReference type="Pfam" id="PF02518">
    <property type="entry name" value="HATPase_c"/>
    <property type="match status" value="1"/>
</dbReference>
<sequence>MNAAGAAKEEKVKNRGKLLEQLTGVDSSKLNYYVELKKRNQDVLKQNSRLEILQQLTRDMNIDMSIGDIIERAFKKLPEALPCDFLGLAKLSEGKLKLIAVAPREFSTLGFIPKQSVLWDAFRDKGATSYKPADDPLCFAQIAAEHPLTLRSLAAAPLFERSSVNGLLLLGSTLDSAYEGAELNFVQHLADQLAISMQNARLYKQVSRAKKEWEATFKAVTDPIFLVDTDYNVLLHNDRLPPGMAEIWNSSISKKCFARMRGEKEPCRNCPIEEIKETGNPVFQQWNTPQGECLEMSYYPVFNEEKQLSAVTIIMKDVTKKLKMEAQLVQSAKMVALGVMAAGVAHELNSPMTVIIGTAQMLAREMQQGGDPEGAEALSDIINCGLRCKRIIQNLLTFSRQDQVPVTSIDLNAEVERVLDMIQYQINRNQIAIFEHFDRDIPMMNANGPQIQQVLTNFLINARDALTDVEGKEKVIEVSTALRVEGERRFAVLSVADNGVGIAKENLSKIFTPFYTSKEASKGTGLGLSVSLGIAESHNGRIEVDTELGQGSCFSLILPIDQP</sequence>
<dbReference type="SMART" id="SM00388">
    <property type="entry name" value="HisKA"/>
    <property type="match status" value="1"/>
</dbReference>
<dbReference type="SMART" id="SM00387">
    <property type="entry name" value="HATPase_c"/>
    <property type="match status" value="1"/>
</dbReference>
<keyword evidence="6" id="KW-1185">Reference proteome</keyword>
<dbReference type="SUPFAM" id="SSF47384">
    <property type="entry name" value="Homodimeric domain of signal transducing histidine kinase"/>
    <property type="match status" value="1"/>
</dbReference>
<dbReference type="Gene3D" id="3.30.450.40">
    <property type="match status" value="1"/>
</dbReference>
<dbReference type="EC" id="2.7.13.3" evidence="2"/>
<keyword evidence="3" id="KW-0597">Phosphoprotein</keyword>
<evidence type="ECO:0000256" key="3">
    <source>
        <dbReference type="ARBA" id="ARBA00022553"/>
    </source>
</evidence>
<evidence type="ECO:0000256" key="2">
    <source>
        <dbReference type="ARBA" id="ARBA00012438"/>
    </source>
</evidence>
<dbReference type="SUPFAM" id="SSF55874">
    <property type="entry name" value="ATPase domain of HSP90 chaperone/DNA topoisomerase II/histidine kinase"/>
    <property type="match status" value="1"/>
</dbReference>